<accession>A0A2H0CG40</accession>
<dbReference type="Proteomes" id="UP000229176">
    <property type="component" value="Unassembled WGS sequence"/>
</dbReference>
<dbReference type="AlphaFoldDB" id="A0A2H0CG40"/>
<proteinExistence type="predicted"/>
<comment type="caution">
    <text evidence="1">The sequence shown here is derived from an EMBL/GenBank/DDBJ whole genome shotgun (WGS) entry which is preliminary data.</text>
</comment>
<dbReference type="EMBL" id="PCTI01000052">
    <property type="protein sequence ID" value="PIP68751.1"/>
    <property type="molecule type" value="Genomic_DNA"/>
</dbReference>
<reference evidence="1 2" key="1">
    <citation type="submission" date="2017-09" db="EMBL/GenBank/DDBJ databases">
        <title>Depth-based differentiation of microbial function through sediment-hosted aquifers and enrichment of novel symbionts in the deep terrestrial subsurface.</title>
        <authorList>
            <person name="Probst A.J."/>
            <person name="Ladd B."/>
            <person name="Jarett J.K."/>
            <person name="Geller-Mcgrath D.E."/>
            <person name="Sieber C.M."/>
            <person name="Emerson J.B."/>
            <person name="Anantharaman K."/>
            <person name="Thomas B.C."/>
            <person name="Malmstrom R."/>
            <person name="Stieglmeier M."/>
            <person name="Klingl A."/>
            <person name="Woyke T."/>
            <person name="Ryan C.M."/>
            <person name="Banfield J.F."/>
        </authorList>
    </citation>
    <scope>NUCLEOTIDE SEQUENCE [LARGE SCALE GENOMIC DNA]</scope>
    <source>
        <strain evidence="1">CG22_combo_CG10-13_8_21_14_all_32_8</strain>
    </source>
</reference>
<name>A0A2H0CG40_9BACT</name>
<evidence type="ECO:0000313" key="2">
    <source>
        <dbReference type="Proteomes" id="UP000229176"/>
    </source>
</evidence>
<evidence type="ECO:0000313" key="1">
    <source>
        <dbReference type="EMBL" id="PIP68751.1"/>
    </source>
</evidence>
<sequence length="62" mass="6913">MAGKHQLQIAQNSIRGINWSGKKVFLGILTNNAPSIVVAESFGCKKIYELSDDRGLYFELEL</sequence>
<organism evidence="1 2">
    <name type="scientific">Candidatus Nomurabacteria bacterium CG22_combo_CG10-13_8_21_14_all_32_8</name>
    <dbReference type="NCBI Taxonomy" id="1974732"/>
    <lineage>
        <taxon>Bacteria</taxon>
        <taxon>Candidatus Nomuraibacteriota</taxon>
    </lineage>
</organism>
<gene>
    <name evidence="1" type="ORF">COW91_03095</name>
</gene>
<protein>
    <submittedName>
        <fullName evidence="1">Uncharacterized protein</fullName>
    </submittedName>
</protein>